<dbReference type="Proteomes" id="UP000479710">
    <property type="component" value="Unassembled WGS sequence"/>
</dbReference>
<dbReference type="SUPFAM" id="SSF50630">
    <property type="entry name" value="Acid proteases"/>
    <property type="match status" value="1"/>
</dbReference>
<dbReference type="InterPro" id="IPR021109">
    <property type="entry name" value="Peptidase_aspartic_dom_sf"/>
</dbReference>
<name>A0A6G1EV84_9ORYZ</name>
<gene>
    <name evidence="1" type="ORF">E2562_004137</name>
</gene>
<comment type="caution">
    <text evidence="1">The sequence shown here is derived from an EMBL/GenBank/DDBJ whole genome shotgun (WGS) entry which is preliminary data.</text>
</comment>
<dbReference type="EMBL" id="SPHZ02000002">
    <property type="protein sequence ID" value="KAF0928515.1"/>
    <property type="molecule type" value="Genomic_DNA"/>
</dbReference>
<evidence type="ECO:0000313" key="2">
    <source>
        <dbReference type="Proteomes" id="UP000479710"/>
    </source>
</evidence>
<proteinExistence type="predicted"/>
<dbReference type="AlphaFoldDB" id="A0A6G1EV84"/>
<organism evidence="1 2">
    <name type="scientific">Oryza meyeriana var. granulata</name>
    <dbReference type="NCBI Taxonomy" id="110450"/>
    <lineage>
        <taxon>Eukaryota</taxon>
        <taxon>Viridiplantae</taxon>
        <taxon>Streptophyta</taxon>
        <taxon>Embryophyta</taxon>
        <taxon>Tracheophyta</taxon>
        <taxon>Spermatophyta</taxon>
        <taxon>Magnoliopsida</taxon>
        <taxon>Liliopsida</taxon>
        <taxon>Poales</taxon>
        <taxon>Poaceae</taxon>
        <taxon>BOP clade</taxon>
        <taxon>Oryzoideae</taxon>
        <taxon>Oryzeae</taxon>
        <taxon>Oryzinae</taxon>
        <taxon>Oryza</taxon>
        <taxon>Oryza meyeriana</taxon>
    </lineage>
</organism>
<dbReference type="Gene3D" id="2.40.70.10">
    <property type="entry name" value="Acid Proteases"/>
    <property type="match status" value="1"/>
</dbReference>
<accession>A0A6G1EV84</accession>
<sequence length="68" mass="7391">MFVDGGAAVNLMSYSLFKKLGQEDDELKKTNMTLNGFNGEATEAKELFSGELTVGNKTLPIAFFVVNV</sequence>
<keyword evidence="2" id="KW-1185">Reference proteome</keyword>
<reference evidence="1 2" key="1">
    <citation type="submission" date="2019-11" db="EMBL/GenBank/DDBJ databases">
        <title>Whole genome sequence of Oryza granulata.</title>
        <authorList>
            <person name="Li W."/>
        </authorList>
    </citation>
    <scope>NUCLEOTIDE SEQUENCE [LARGE SCALE GENOMIC DNA]</scope>
    <source>
        <strain evidence="2">cv. Menghai</strain>
        <tissue evidence="1">Leaf</tissue>
    </source>
</reference>
<dbReference type="CDD" id="cd00303">
    <property type="entry name" value="retropepsin_like"/>
    <property type="match status" value="1"/>
</dbReference>
<protein>
    <submittedName>
        <fullName evidence="1">Uncharacterized protein</fullName>
    </submittedName>
</protein>
<evidence type="ECO:0000313" key="1">
    <source>
        <dbReference type="EMBL" id="KAF0928515.1"/>
    </source>
</evidence>
<dbReference type="OrthoDB" id="695766at2759"/>